<gene>
    <name evidence="1" type="ORF">ACGRQ9_16060</name>
</gene>
<name>A0ABW7IZ70_9VIBR</name>
<dbReference type="Proteomes" id="UP001607151">
    <property type="component" value="Unassembled WGS sequence"/>
</dbReference>
<proteinExistence type="predicted"/>
<accession>A0ABW7IZ70</accession>
<evidence type="ECO:0000313" key="2">
    <source>
        <dbReference type="Proteomes" id="UP001607151"/>
    </source>
</evidence>
<dbReference type="RefSeq" id="WP_394608539.1">
    <property type="nucleotide sequence ID" value="NZ_JBIHSJ010000004.1"/>
</dbReference>
<evidence type="ECO:0000313" key="1">
    <source>
        <dbReference type="EMBL" id="MFH0266959.1"/>
    </source>
</evidence>
<dbReference type="InterPro" id="IPR029045">
    <property type="entry name" value="ClpP/crotonase-like_dom_sf"/>
</dbReference>
<dbReference type="Gene3D" id="3.90.226.10">
    <property type="entry name" value="2-enoyl-CoA Hydratase, Chain A, domain 1"/>
    <property type="match status" value="1"/>
</dbReference>
<reference evidence="1 2" key="1">
    <citation type="submission" date="2024-10" db="EMBL/GenBank/DDBJ databases">
        <authorList>
            <person name="Yibar A."/>
            <person name="Saticioglu I.B."/>
            <person name="Duman M."/>
            <person name="Ajmi N."/>
            <person name="Gurler F."/>
            <person name="Ay H."/>
            <person name="Onuk E."/>
            <person name="Guler S."/>
            <person name="Romalde J.L."/>
        </authorList>
    </citation>
    <scope>NUCLEOTIDE SEQUENCE [LARGE SCALE GENOMIC DNA]</scope>
    <source>
        <strain evidence="1 2">14-MA-B</strain>
    </source>
</reference>
<organism evidence="1 2">
    <name type="scientific">Vibrio rumoiensis</name>
    <dbReference type="NCBI Taxonomy" id="76258"/>
    <lineage>
        <taxon>Bacteria</taxon>
        <taxon>Pseudomonadati</taxon>
        <taxon>Pseudomonadota</taxon>
        <taxon>Gammaproteobacteria</taxon>
        <taxon>Vibrionales</taxon>
        <taxon>Vibrionaceae</taxon>
        <taxon>Vibrio</taxon>
    </lineage>
</organism>
<dbReference type="SUPFAM" id="SSF52096">
    <property type="entry name" value="ClpP/crotonase"/>
    <property type="match status" value="1"/>
</dbReference>
<dbReference type="EMBL" id="JBIHSN010000003">
    <property type="protein sequence ID" value="MFH0266959.1"/>
    <property type="molecule type" value="Genomic_DNA"/>
</dbReference>
<protein>
    <recommendedName>
        <fullName evidence="3">Clp protease</fullName>
    </recommendedName>
</protein>
<keyword evidence="2" id="KW-1185">Reference proteome</keyword>
<comment type="caution">
    <text evidence="1">The sequence shown here is derived from an EMBL/GenBank/DDBJ whole genome shotgun (WGS) entry which is preliminary data.</text>
</comment>
<evidence type="ECO:0008006" key="3">
    <source>
        <dbReference type="Google" id="ProtNLM"/>
    </source>
</evidence>
<sequence>MVYLSPKHVIFGGMLLSVCLLNSSPAASYKAFQSRDRHIVTLSGRFESGESYRFQQFLANHKNTQFILLQSNGGSINEAMKVGRIIHQNSLNTLVETYCYSSCFVVLMSGQIRYVYENAYLGVHQPYFVRKNEWVGDKKHSSTYDHLTQYFQFMLGNRQQSQEVVNLIYKTPPNSMHQINHAEPYLKLHYYSHPTL</sequence>